<evidence type="ECO:0000313" key="2">
    <source>
        <dbReference type="Proteomes" id="UP001501772"/>
    </source>
</evidence>
<name>A0ABP8BHK6_9SPHI</name>
<dbReference type="InterPro" id="IPR008000">
    <property type="entry name" value="Rham/fucose_mutarotase"/>
</dbReference>
<proteinExistence type="predicted"/>
<dbReference type="InterPro" id="IPR052996">
    <property type="entry name" value="Carb_Metab_Mutarotase"/>
</dbReference>
<dbReference type="Pfam" id="PF05336">
    <property type="entry name" value="rhaM"/>
    <property type="match status" value="1"/>
</dbReference>
<keyword evidence="2" id="KW-1185">Reference proteome</keyword>
<dbReference type="InterPro" id="IPR011008">
    <property type="entry name" value="Dimeric_a/b-barrel"/>
</dbReference>
<dbReference type="Gene3D" id="3.30.70.100">
    <property type="match status" value="1"/>
</dbReference>
<dbReference type="Proteomes" id="UP001501772">
    <property type="component" value="Unassembled WGS sequence"/>
</dbReference>
<organism evidence="1 2">
    <name type="scientific">Pedobacter jeongneungensis</name>
    <dbReference type="NCBI Taxonomy" id="947309"/>
    <lineage>
        <taxon>Bacteria</taxon>
        <taxon>Pseudomonadati</taxon>
        <taxon>Bacteroidota</taxon>
        <taxon>Sphingobacteriia</taxon>
        <taxon>Sphingobacteriales</taxon>
        <taxon>Sphingobacteriaceae</taxon>
        <taxon>Pedobacter</taxon>
    </lineage>
</organism>
<comment type="caution">
    <text evidence="1">The sequence shown here is derived from an EMBL/GenBank/DDBJ whole genome shotgun (WGS) entry which is preliminary data.</text>
</comment>
<reference evidence="2" key="1">
    <citation type="journal article" date="2019" name="Int. J. Syst. Evol. Microbiol.">
        <title>The Global Catalogue of Microorganisms (GCM) 10K type strain sequencing project: providing services to taxonomists for standard genome sequencing and annotation.</title>
        <authorList>
            <consortium name="The Broad Institute Genomics Platform"/>
            <consortium name="The Broad Institute Genome Sequencing Center for Infectious Disease"/>
            <person name="Wu L."/>
            <person name="Ma J."/>
        </authorList>
    </citation>
    <scope>NUCLEOTIDE SEQUENCE [LARGE SCALE GENOMIC DNA]</scope>
    <source>
        <strain evidence="2">JCM 17626</strain>
    </source>
</reference>
<sequence length="126" mass="14858">MVWAQANKQLKLTAKINMKRYCLTLDLINDEKLIEEYKQYHQAVWPEIKESISSSGIDDLEIYLLGNRLFMIMEVNESFSFEEKAKADLANPKVQEWETLMWKFQQALPGAKPGEKWILMDQIFKL</sequence>
<dbReference type="EMBL" id="BAABBY010000006">
    <property type="protein sequence ID" value="GAA4206147.1"/>
    <property type="molecule type" value="Genomic_DNA"/>
</dbReference>
<dbReference type="PANTHER" id="PTHR43239">
    <property type="entry name" value="UPF0734 PROTEIN DDB_G0273871/DDB_G0273177"/>
    <property type="match status" value="1"/>
</dbReference>
<dbReference type="PANTHER" id="PTHR43239:SF1">
    <property type="entry name" value="UPF0734 PROTEIN DDB_G0273871_DDB_G0273177"/>
    <property type="match status" value="1"/>
</dbReference>
<gene>
    <name evidence="1" type="ORF">GCM10022289_26700</name>
</gene>
<evidence type="ECO:0000313" key="1">
    <source>
        <dbReference type="EMBL" id="GAA4206147.1"/>
    </source>
</evidence>
<accession>A0ABP8BHK6</accession>
<dbReference type="SUPFAM" id="SSF54909">
    <property type="entry name" value="Dimeric alpha+beta barrel"/>
    <property type="match status" value="1"/>
</dbReference>
<protein>
    <submittedName>
        <fullName evidence="1">L-fucose mutarotase</fullName>
    </submittedName>
</protein>